<dbReference type="AlphaFoldDB" id="A0A2R6QWI0"/>
<evidence type="ECO:0000259" key="10">
    <source>
        <dbReference type="PROSITE" id="PS50021"/>
    </source>
</evidence>
<dbReference type="FunFam" id="1.10.418.10:FF:000034">
    <property type="entry name" value="Fimbrin-2 like"/>
    <property type="match status" value="1"/>
</dbReference>
<dbReference type="FunFam" id="1.10.418.10:FF:000010">
    <property type="entry name" value="Plastin-3 isoform 1"/>
    <property type="match status" value="1"/>
</dbReference>
<feature type="compositionally biased region" description="Acidic residues" evidence="9">
    <location>
        <begin position="655"/>
        <end position="672"/>
    </location>
</feature>
<dbReference type="InterPro" id="IPR036872">
    <property type="entry name" value="CH_dom_sf"/>
</dbReference>
<keyword evidence="7" id="KW-0009">Actin-binding</keyword>
<dbReference type="GO" id="GO:0051017">
    <property type="term" value="P:actin filament bundle assembly"/>
    <property type="evidence" value="ECO:0007669"/>
    <property type="project" value="InterPro"/>
</dbReference>
<dbReference type="GO" id="GO:0032432">
    <property type="term" value="C:actin filament bundle"/>
    <property type="evidence" value="ECO:0007669"/>
    <property type="project" value="TreeGrafter"/>
</dbReference>
<feature type="compositionally biased region" description="Low complexity" evidence="9">
    <location>
        <begin position="640"/>
        <end position="651"/>
    </location>
</feature>
<dbReference type="EMBL" id="NKQK01000012">
    <property type="protein sequence ID" value="PSS16105.1"/>
    <property type="molecule type" value="Genomic_DNA"/>
</dbReference>
<dbReference type="CDD" id="cd21299">
    <property type="entry name" value="CH_AtFIM_like_rpt3"/>
    <property type="match status" value="1"/>
</dbReference>
<keyword evidence="6" id="KW-0106">Calcium</keyword>
<dbReference type="Proteomes" id="UP000241394">
    <property type="component" value="Chromosome LG12"/>
</dbReference>
<feature type="domain" description="Calponin-homology (CH)" evidence="10">
    <location>
        <begin position="268"/>
        <end position="371"/>
    </location>
</feature>
<keyword evidence="8" id="KW-0206">Cytoskeleton</keyword>
<dbReference type="GO" id="GO:0046872">
    <property type="term" value="F:metal ion binding"/>
    <property type="evidence" value="ECO:0007669"/>
    <property type="project" value="UniProtKB-KW"/>
</dbReference>
<dbReference type="GO" id="GO:0051639">
    <property type="term" value="P:actin filament network formation"/>
    <property type="evidence" value="ECO:0007669"/>
    <property type="project" value="TreeGrafter"/>
</dbReference>
<dbReference type="PANTHER" id="PTHR19961:SF79">
    <property type="entry name" value="FIMBRIN-5"/>
    <property type="match status" value="1"/>
</dbReference>
<evidence type="ECO:0000256" key="3">
    <source>
        <dbReference type="ARBA" id="ARBA00022490"/>
    </source>
</evidence>
<feature type="domain" description="Calponin-homology (CH)" evidence="10">
    <location>
        <begin position="393"/>
        <end position="499"/>
    </location>
</feature>
<accession>A0A2R6QWI0</accession>
<dbReference type="InterPro" id="IPR001715">
    <property type="entry name" value="CH_dom"/>
</dbReference>
<dbReference type="OMA" id="WQLMRKN"/>
<evidence type="ECO:0000256" key="5">
    <source>
        <dbReference type="ARBA" id="ARBA00022737"/>
    </source>
</evidence>
<feature type="compositionally biased region" description="Basic and acidic residues" evidence="9">
    <location>
        <begin position="626"/>
        <end position="636"/>
    </location>
</feature>
<dbReference type="OrthoDB" id="431378at2759"/>
<gene>
    <name evidence="11" type="ORF">CEY00_Acc13604</name>
</gene>
<name>A0A2R6QWI0_ACTCC</name>
<dbReference type="GO" id="GO:0005737">
    <property type="term" value="C:cytoplasm"/>
    <property type="evidence" value="ECO:0007669"/>
    <property type="project" value="TreeGrafter"/>
</dbReference>
<dbReference type="Pfam" id="PF00307">
    <property type="entry name" value="CH"/>
    <property type="match status" value="4"/>
</dbReference>
<dbReference type="FunFam" id="1.10.418.10:FF:000041">
    <property type="entry name" value="Fimbrin-2 isoform A"/>
    <property type="match status" value="1"/>
</dbReference>
<dbReference type="InterPro" id="IPR001589">
    <property type="entry name" value="Actinin_actin-bd_CS"/>
</dbReference>
<evidence type="ECO:0000256" key="6">
    <source>
        <dbReference type="ARBA" id="ARBA00022837"/>
    </source>
</evidence>
<dbReference type="SMART" id="SM00033">
    <property type="entry name" value="CH"/>
    <property type="match status" value="4"/>
</dbReference>
<evidence type="ECO:0000256" key="4">
    <source>
        <dbReference type="ARBA" id="ARBA00022723"/>
    </source>
</evidence>
<evidence type="ECO:0000256" key="2">
    <source>
        <dbReference type="ARBA" id="ARBA00011385"/>
    </source>
</evidence>
<dbReference type="GO" id="GO:0005884">
    <property type="term" value="C:actin filament"/>
    <property type="evidence" value="ECO:0007669"/>
    <property type="project" value="TreeGrafter"/>
</dbReference>
<dbReference type="Gene3D" id="1.10.418.10">
    <property type="entry name" value="Calponin-like domain"/>
    <property type="match status" value="4"/>
</dbReference>
<organism evidence="11 12">
    <name type="scientific">Actinidia chinensis var. chinensis</name>
    <name type="common">Chinese soft-hair kiwi</name>
    <dbReference type="NCBI Taxonomy" id="1590841"/>
    <lineage>
        <taxon>Eukaryota</taxon>
        <taxon>Viridiplantae</taxon>
        <taxon>Streptophyta</taxon>
        <taxon>Embryophyta</taxon>
        <taxon>Tracheophyta</taxon>
        <taxon>Spermatophyta</taxon>
        <taxon>Magnoliopsida</taxon>
        <taxon>eudicotyledons</taxon>
        <taxon>Gunneridae</taxon>
        <taxon>Pentapetalae</taxon>
        <taxon>asterids</taxon>
        <taxon>Ericales</taxon>
        <taxon>Actinidiaceae</taxon>
        <taxon>Actinidia</taxon>
    </lineage>
</organism>
<keyword evidence="4" id="KW-0479">Metal-binding</keyword>
<dbReference type="Gramene" id="PSS16105">
    <property type="protein sequence ID" value="PSS16105"/>
    <property type="gene ID" value="CEY00_Acc13604"/>
</dbReference>
<keyword evidence="5" id="KW-0677">Repeat</keyword>
<evidence type="ECO:0000256" key="7">
    <source>
        <dbReference type="ARBA" id="ARBA00023203"/>
    </source>
</evidence>
<dbReference type="PROSITE" id="PS00020">
    <property type="entry name" value="ACTININ_2"/>
    <property type="match status" value="1"/>
</dbReference>
<evidence type="ECO:0000256" key="1">
    <source>
        <dbReference type="ARBA" id="ARBA00004245"/>
    </source>
</evidence>
<dbReference type="InterPro" id="IPR039959">
    <property type="entry name" value="Fimbrin/Plastin"/>
</dbReference>
<evidence type="ECO:0000256" key="9">
    <source>
        <dbReference type="SAM" id="MobiDB-lite"/>
    </source>
</evidence>
<keyword evidence="12" id="KW-1185">Reference proteome</keyword>
<feature type="region of interest" description="Disordered" evidence="9">
    <location>
        <begin position="626"/>
        <end position="672"/>
    </location>
</feature>
<dbReference type="STRING" id="1590841.A0A2R6QWI0"/>
<protein>
    <submittedName>
        <fullName evidence="11">Fimbrin-5 like</fullName>
    </submittedName>
</protein>
<dbReference type="FunFam" id="1.10.418.10:FF:000031">
    <property type="entry name" value="Fimbrin-2 like"/>
    <property type="match status" value="1"/>
</dbReference>
<evidence type="ECO:0000256" key="8">
    <source>
        <dbReference type="ARBA" id="ARBA00023212"/>
    </source>
</evidence>
<reference evidence="12" key="2">
    <citation type="journal article" date="2018" name="BMC Genomics">
        <title>A manually annotated Actinidia chinensis var. chinensis (kiwifruit) genome highlights the challenges associated with draft genomes and gene prediction in plants.</title>
        <authorList>
            <person name="Pilkington S.M."/>
            <person name="Crowhurst R."/>
            <person name="Hilario E."/>
            <person name="Nardozza S."/>
            <person name="Fraser L."/>
            <person name="Peng Y."/>
            <person name="Gunaseelan K."/>
            <person name="Simpson R."/>
            <person name="Tahir J."/>
            <person name="Deroles S.C."/>
            <person name="Templeton K."/>
            <person name="Luo Z."/>
            <person name="Davy M."/>
            <person name="Cheng C."/>
            <person name="McNeilage M."/>
            <person name="Scaglione D."/>
            <person name="Liu Y."/>
            <person name="Zhang Q."/>
            <person name="Datson P."/>
            <person name="De Silva N."/>
            <person name="Gardiner S.E."/>
            <person name="Bassett H."/>
            <person name="Chagne D."/>
            <person name="McCallum J."/>
            <person name="Dzierzon H."/>
            <person name="Deng C."/>
            <person name="Wang Y.Y."/>
            <person name="Barron L."/>
            <person name="Manako K."/>
            <person name="Bowen J."/>
            <person name="Foster T.M."/>
            <person name="Erridge Z.A."/>
            <person name="Tiffin H."/>
            <person name="Waite C.N."/>
            <person name="Davies K.M."/>
            <person name="Grierson E.P."/>
            <person name="Laing W.A."/>
            <person name="Kirk R."/>
            <person name="Chen X."/>
            <person name="Wood M."/>
            <person name="Montefiori M."/>
            <person name="Brummell D.A."/>
            <person name="Schwinn K.E."/>
            <person name="Catanach A."/>
            <person name="Fullerton C."/>
            <person name="Li D."/>
            <person name="Meiyalaghan S."/>
            <person name="Nieuwenhuizen N."/>
            <person name="Read N."/>
            <person name="Prakash R."/>
            <person name="Hunter D."/>
            <person name="Zhang H."/>
            <person name="McKenzie M."/>
            <person name="Knabel M."/>
            <person name="Harris A."/>
            <person name="Allan A.C."/>
            <person name="Gleave A."/>
            <person name="Chen A."/>
            <person name="Janssen B.J."/>
            <person name="Plunkett B."/>
            <person name="Ampomah-Dwamena C."/>
            <person name="Voogd C."/>
            <person name="Leif D."/>
            <person name="Lafferty D."/>
            <person name="Souleyre E.J.F."/>
            <person name="Varkonyi-Gasic E."/>
            <person name="Gambi F."/>
            <person name="Hanley J."/>
            <person name="Yao J.L."/>
            <person name="Cheung J."/>
            <person name="David K.M."/>
            <person name="Warren B."/>
            <person name="Marsh K."/>
            <person name="Snowden K.C."/>
            <person name="Lin-Wang K."/>
            <person name="Brian L."/>
            <person name="Martinez-Sanchez M."/>
            <person name="Wang M."/>
            <person name="Ileperuma N."/>
            <person name="Macnee N."/>
            <person name="Campin R."/>
            <person name="McAtee P."/>
            <person name="Drummond R.S.M."/>
            <person name="Espley R.V."/>
            <person name="Ireland H.S."/>
            <person name="Wu R."/>
            <person name="Atkinson R.G."/>
            <person name="Karunairetnam S."/>
            <person name="Bulley S."/>
            <person name="Chunkath S."/>
            <person name="Hanley Z."/>
            <person name="Storey R."/>
            <person name="Thrimawithana A.H."/>
            <person name="Thomson S."/>
            <person name="David C."/>
            <person name="Testolin R."/>
            <person name="Huang H."/>
            <person name="Hellens R.P."/>
            <person name="Schaffer R.J."/>
        </authorList>
    </citation>
    <scope>NUCLEOTIDE SEQUENCE [LARGE SCALE GENOMIC DNA]</scope>
    <source>
        <strain evidence="12">cv. Red5</strain>
    </source>
</reference>
<dbReference type="GO" id="GO:0051015">
    <property type="term" value="F:actin filament binding"/>
    <property type="evidence" value="ECO:0007669"/>
    <property type="project" value="InterPro"/>
</dbReference>
<dbReference type="InParanoid" id="A0A2R6QWI0"/>
<reference evidence="11 12" key="1">
    <citation type="submission" date="2017-07" db="EMBL/GenBank/DDBJ databases">
        <title>An improved, manually edited Actinidia chinensis var. chinensis (kiwifruit) genome highlights the challenges associated with draft genomes and gene prediction in plants.</title>
        <authorList>
            <person name="Pilkington S."/>
            <person name="Crowhurst R."/>
            <person name="Hilario E."/>
            <person name="Nardozza S."/>
            <person name="Fraser L."/>
            <person name="Peng Y."/>
            <person name="Gunaseelan K."/>
            <person name="Simpson R."/>
            <person name="Tahir J."/>
            <person name="Deroles S."/>
            <person name="Templeton K."/>
            <person name="Luo Z."/>
            <person name="Davy M."/>
            <person name="Cheng C."/>
            <person name="Mcneilage M."/>
            <person name="Scaglione D."/>
            <person name="Liu Y."/>
            <person name="Zhang Q."/>
            <person name="Datson P."/>
            <person name="De Silva N."/>
            <person name="Gardiner S."/>
            <person name="Bassett H."/>
            <person name="Chagne D."/>
            <person name="Mccallum J."/>
            <person name="Dzierzon H."/>
            <person name="Deng C."/>
            <person name="Wang Y.-Y."/>
            <person name="Barron N."/>
            <person name="Manako K."/>
            <person name="Bowen J."/>
            <person name="Foster T."/>
            <person name="Erridge Z."/>
            <person name="Tiffin H."/>
            <person name="Waite C."/>
            <person name="Davies K."/>
            <person name="Grierson E."/>
            <person name="Laing W."/>
            <person name="Kirk R."/>
            <person name="Chen X."/>
            <person name="Wood M."/>
            <person name="Montefiori M."/>
            <person name="Brummell D."/>
            <person name="Schwinn K."/>
            <person name="Catanach A."/>
            <person name="Fullerton C."/>
            <person name="Li D."/>
            <person name="Meiyalaghan S."/>
            <person name="Nieuwenhuizen N."/>
            <person name="Read N."/>
            <person name="Prakash R."/>
            <person name="Hunter D."/>
            <person name="Zhang H."/>
            <person name="Mckenzie M."/>
            <person name="Knabel M."/>
            <person name="Harris A."/>
            <person name="Allan A."/>
            <person name="Chen A."/>
            <person name="Janssen B."/>
            <person name="Plunkett B."/>
            <person name="Dwamena C."/>
            <person name="Voogd C."/>
            <person name="Leif D."/>
            <person name="Lafferty D."/>
            <person name="Souleyre E."/>
            <person name="Varkonyi-Gasic E."/>
            <person name="Gambi F."/>
            <person name="Hanley J."/>
            <person name="Yao J.-L."/>
            <person name="Cheung J."/>
            <person name="David K."/>
            <person name="Warren B."/>
            <person name="Marsh K."/>
            <person name="Snowden K."/>
            <person name="Lin-Wang K."/>
            <person name="Brian L."/>
            <person name="Martinez-Sanchez M."/>
            <person name="Wang M."/>
            <person name="Ileperuma N."/>
            <person name="Macnee N."/>
            <person name="Campin R."/>
            <person name="Mcatee P."/>
            <person name="Drummond R."/>
            <person name="Espley R."/>
            <person name="Ireland H."/>
            <person name="Wu R."/>
            <person name="Atkinson R."/>
            <person name="Karunairetnam S."/>
            <person name="Bulley S."/>
            <person name="Chunkath S."/>
            <person name="Hanley Z."/>
            <person name="Storey R."/>
            <person name="Thrimawithana A."/>
            <person name="Thomson S."/>
            <person name="David C."/>
            <person name="Testolin R."/>
        </authorList>
    </citation>
    <scope>NUCLEOTIDE SEQUENCE [LARGE SCALE GENOMIC DNA]</scope>
    <source>
        <strain evidence="12">cv. Red5</strain>
        <tissue evidence="11">Young leaf</tissue>
    </source>
</reference>
<sequence>MSGFVGVLVSDPWLQSQFTQVELRGLKSKFLSVRNQSGKLTLGNLPPLMAQLKNLSEVFNETQVRTILGESSDLNEEIDFESFLRVYLNLQARAASKLTGPKLKSSTSFLKAPTTTLRHTISESEKASYVSHINSFLGEDGFLKKYLPLDPSTNALFDLAKDGVLLCKLINVAVSGTIDERAINTKQVLNPWERNENHTLCLNSAKAIGCTVVNIGTQDLVEARPHLVMGLISQIIKIQLLADLNLKKTPELVELVDDSKDVEELMGLPPEKVLLKWMNFQLKKAGYEKEVSNFSSDLKDGKAYAHLLNVLAPEHGSATVLDTKDPTERANLIIEHAAKMDCKRYVTPKDIVEGSTNLNLAFVAQIFQQRNGLSVDSKKISFTEMMTDDAQTSREERCFRLWINSLGVDSYVNNLFEDVRTGWVLLEVLDKVSPGSVNWKHASKPPIKMPFRKVENCNQVIRIGKELNFSLVNVAGNDVVQGNKKLILAFLWQLMRFTMLRLLKNLRSSSRGKEIMDNDILNWANNKVKSSGRTSQMESFKDKNLSNGVFFLELLSAVEPRVVNWSVITKGETDEDKKLNATYIISVARKLGCSIFLLPEDIMEKMILTLTASIMYWSLLNKPRESESIPTDDTKVTDVSPAASAELSSLPTDVGNEEPSTEVEEDNPPDGE</sequence>
<comment type="subunit">
    <text evidence="2">Interacts with F-actin.</text>
</comment>
<feature type="domain" description="Calponin-homology (CH)" evidence="10">
    <location>
        <begin position="123"/>
        <end position="240"/>
    </location>
</feature>
<feature type="domain" description="Calponin-homology (CH)" evidence="10">
    <location>
        <begin position="514"/>
        <end position="623"/>
    </location>
</feature>
<dbReference type="PANTHER" id="PTHR19961">
    <property type="entry name" value="FIMBRIN/PLASTIN"/>
    <property type="match status" value="1"/>
</dbReference>
<keyword evidence="3" id="KW-0963">Cytoplasm</keyword>
<comment type="subcellular location">
    <subcellularLocation>
        <location evidence="1">Cytoplasm</location>
        <location evidence="1">Cytoskeleton</location>
    </subcellularLocation>
</comment>
<proteinExistence type="predicted"/>
<dbReference type="SUPFAM" id="SSF47576">
    <property type="entry name" value="Calponin-homology domain, CH-domain"/>
    <property type="match status" value="1"/>
</dbReference>
<comment type="caution">
    <text evidence="11">The sequence shown here is derived from an EMBL/GenBank/DDBJ whole genome shotgun (WGS) entry which is preliminary data.</text>
</comment>
<dbReference type="PROSITE" id="PS50021">
    <property type="entry name" value="CH"/>
    <property type="match status" value="4"/>
</dbReference>
<evidence type="ECO:0000313" key="11">
    <source>
        <dbReference type="EMBL" id="PSS16105.1"/>
    </source>
</evidence>
<evidence type="ECO:0000313" key="12">
    <source>
        <dbReference type="Proteomes" id="UP000241394"/>
    </source>
</evidence>